<dbReference type="InterPro" id="IPR019264">
    <property type="entry name" value="DUF2179"/>
</dbReference>
<evidence type="ECO:0000256" key="6">
    <source>
        <dbReference type="SAM" id="Phobius"/>
    </source>
</evidence>
<dbReference type="InterPro" id="IPR051461">
    <property type="entry name" value="UPF0750_membrane"/>
</dbReference>
<dbReference type="HOGENOM" id="CLU_063199_1_0_7"/>
<feature type="domain" description="DUF2179" evidence="7">
    <location>
        <begin position="228"/>
        <end position="281"/>
    </location>
</feature>
<dbReference type="STRING" id="525898.Sdel_0287"/>
<accession>D1B0K5</accession>
<evidence type="ECO:0000256" key="1">
    <source>
        <dbReference type="ARBA" id="ARBA00004651"/>
    </source>
</evidence>
<keyword evidence="3 6" id="KW-0812">Transmembrane</keyword>
<feature type="transmembrane region" description="Helical" evidence="6">
    <location>
        <begin position="57"/>
        <end position="76"/>
    </location>
</feature>
<organism evidence="8 9">
    <name type="scientific">Sulfurospirillum deleyianum (strain ATCC 51133 / DSM 6946 / 5175)</name>
    <dbReference type="NCBI Taxonomy" id="525898"/>
    <lineage>
        <taxon>Bacteria</taxon>
        <taxon>Pseudomonadati</taxon>
        <taxon>Campylobacterota</taxon>
        <taxon>Epsilonproteobacteria</taxon>
        <taxon>Campylobacterales</taxon>
        <taxon>Sulfurospirillaceae</taxon>
        <taxon>Sulfurospirillum</taxon>
    </lineage>
</organism>
<evidence type="ECO:0000259" key="7">
    <source>
        <dbReference type="Pfam" id="PF10035"/>
    </source>
</evidence>
<proteinExistence type="predicted"/>
<dbReference type="InterPro" id="IPR003740">
    <property type="entry name" value="YitT"/>
</dbReference>
<dbReference type="PIRSF" id="PIRSF006483">
    <property type="entry name" value="Membrane_protein_YitT"/>
    <property type="match status" value="1"/>
</dbReference>
<dbReference type="GO" id="GO:0005886">
    <property type="term" value="C:plasma membrane"/>
    <property type="evidence" value="ECO:0007669"/>
    <property type="project" value="UniProtKB-SubCell"/>
</dbReference>
<feature type="transmembrane region" description="Helical" evidence="6">
    <location>
        <begin position="111"/>
        <end position="130"/>
    </location>
</feature>
<dbReference type="KEGG" id="sdl:Sdel_0287"/>
<keyword evidence="9" id="KW-1185">Reference proteome</keyword>
<dbReference type="PANTHER" id="PTHR33545:SF5">
    <property type="entry name" value="UPF0750 MEMBRANE PROTEIN YITT"/>
    <property type="match status" value="1"/>
</dbReference>
<feature type="transmembrane region" description="Helical" evidence="6">
    <location>
        <begin position="157"/>
        <end position="174"/>
    </location>
</feature>
<dbReference type="OrthoDB" id="265478at2"/>
<reference evidence="9" key="1">
    <citation type="submission" date="2009-11" db="EMBL/GenBank/DDBJ databases">
        <title>The complete genome of Sulfurospirillum deleyianum DSM 6946.</title>
        <authorList>
            <consortium name="US DOE Joint Genome Institute (JGI-PGF)"/>
            <person name="Lucas S."/>
            <person name="Copeland A."/>
            <person name="Lapidus A."/>
            <person name="Glavina del Rio T."/>
            <person name="Dalin E."/>
            <person name="Tice H."/>
            <person name="Bruce D."/>
            <person name="Goodwin L."/>
            <person name="Pitluck S."/>
            <person name="Kyrpides N."/>
            <person name="Mavromatis K."/>
            <person name="Ivanova N."/>
            <person name="Ovchinnikova G."/>
            <person name="Munk A.C."/>
            <person name="Lu M."/>
            <person name="Brettin T."/>
            <person name="Detter J.C."/>
            <person name="Han C."/>
            <person name="Tapia R."/>
            <person name="Larimer F."/>
            <person name="Land M."/>
            <person name="Hauser L."/>
            <person name="Markowitz V."/>
            <person name="Cheng J.F."/>
            <person name="Hugenholtz P."/>
            <person name="Woyke T."/>
            <person name="Wu D."/>
            <person name="Aumann P."/>
            <person name="Schneider S."/>
            <person name="Lang E."/>
            <person name="Spring S."/>
            <person name="Klenk H.P."/>
            <person name="Eisen J.A."/>
        </authorList>
    </citation>
    <scope>NUCLEOTIDE SEQUENCE [LARGE SCALE GENOMIC DNA]</scope>
    <source>
        <strain evidence="9">ATCC 51133 / DSM 6946 / 5175</strain>
    </source>
</reference>
<evidence type="ECO:0000256" key="3">
    <source>
        <dbReference type="ARBA" id="ARBA00022692"/>
    </source>
</evidence>
<evidence type="ECO:0000256" key="4">
    <source>
        <dbReference type="ARBA" id="ARBA00022989"/>
    </source>
</evidence>
<comment type="subcellular location">
    <subcellularLocation>
        <location evidence="1">Cell membrane</location>
        <topology evidence="1">Multi-pass membrane protein</topology>
    </subcellularLocation>
</comment>
<dbReference type="Proteomes" id="UP000002222">
    <property type="component" value="Chromosome"/>
</dbReference>
<protein>
    <recommendedName>
        <fullName evidence="7">DUF2179 domain-containing protein</fullName>
    </recommendedName>
</protein>
<dbReference type="EMBL" id="CP001816">
    <property type="protein sequence ID" value="ACZ11324.1"/>
    <property type="molecule type" value="Genomic_DNA"/>
</dbReference>
<dbReference type="eggNOG" id="COG1284">
    <property type="taxonomic scope" value="Bacteria"/>
</dbReference>
<dbReference type="CDD" id="cd16379">
    <property type="entry name" value="YitT_C_like"/>
    <property type="match status" value="1"/>
</dbReference>
<evidence type="ECO:0000313" key="8">
    <source>
        <dbReference type="EMBL" id="ACZ11324.1"/>
    </source>
</evidence>
<keyword evidence="2" id="KW-1003">Cell membrane</keyword>
<dbReference type="Gene3D" id="3.30.70.120">
    <property type="match status" value="1"/>
</dbReference>
<reference evidence="8 9" key="2">
    <citation type="journal article" date="2010" name="Stand. Genomic Sci.">
        <title>Complete genome sequence of Sulfurospirillum deleyianum type strain (5175).</title>
        <authorList>
            <person name="Sikorski J."/>
            <person name="Lapidus A."/>
            <person name="Copeland A."/>
            <person name="Glavina Del Rio T."/>
            <person name="Nolan M."/>
            <person name="Lucas S."/>
            <person name="Chen F."/>
            <person name="Tice H."/>
            <person name="Cheng J.F."/>
            <person name="Saunders E."/>
            <person name="Bruce D."/>
            <person name="Goodwin L."/>
            <person name="Pitluck S."/>
            <person name="Ovchinnikova G."/>
            <person name="Pati A."/>
            <person name="Ivanova N."/>
            <person name="Mavromatis K."/>
            <person name="Chen A."/>
            <person name="Palaniappan K."/>
            <person name="Chain P."/>
            <person name="Land M."/>
            <person name="Hauser L."/>
            <person name="Chang Y.J."/>
            <person name="Jeffries C.D."/>
            <person name="Brettin T."/>
            <person name="Detter J.C."/>
            <person name="Han C."/>
            <person name="Rohde M."/>
            <person name="Lang E."/>
            <person name="Spring S."/>
            <person name="Goker M."/>
            <person name="Bristow J."/>
            <person name="Eisen J.A."/>
            <person name="Markowitz V."/>
            <person name="Hugenholtz P."/>
            <person name="Kyrpides N.C."/>
            <person name="Klenk H.P."/>
        </authorList>
    </citation>
    <scope>NUCLEOTIDE SEQUENCE [LARGE SCALE GENOMIC DNA]</scope>
    <source>
        <strain evidence="9">ATCC 51133 / DSM 6946 / 5175</strain>
    </source>
</reference>
<dbReference type="AlphaFoldDB" id="D1B0K5"/>
<evidence type="ECO:0000313" key="9">
    <source>
        <dbReference type="Proteomes" id="UP000002222"/>
    </source>
</evidence>
<evidence type="ECO:0000256" key="2">
    <source>
        <dbReference type="ARBA" id="ARBA00022475"/>
    </source>
</evidence>
<name>D1B0K5_SULD5</name>
<evidence type="ECO:0000256" key="5">
    <source>
        <dbReference type="ARBA" id="ARBA00023136"/>
    </source>
</evidence>
<dbReference type="Pfam" id="PF10035">
    <property type="entry name" value="DUF2179"/>
    <property type="match status" value="1"/>
</dbReference>
<dbReference type="RefSeq" id="WP_012856090.1">
    <property type="nucleotide sequence ID" value="NC_013512.1"/>
</dbReference>
<gene>
    <name evidence="8" type="ordered locus">Sdel_0287</name>
</gene>
<keyword evidence="4 6" id="KW-1133">Transmembrane helix</keyword>
<dbReference type="Pfam" id="PF02588">
    <property type="entry name" value="YitT_membrane"/>
    <property type="match status" value="1"/>
</dbReference>
<dbReference type="PANTHER" id="PTHR33545">
    <property type="entry name" value="UPF0750 MEMBRANE PROTEIN YITT-RELATED"/>
    <property type="match status" value="1"/>
</dbReference>
<sequence length="283" mass="31123" precursor="true">MKKTSASLAFLQYVYVLLGTMSMAFAVVCFLSPNNMVTGGGIGIALILHYLIDSLTLGTLIILVSIPFVILGFVYFGKQYTFKTLLAMLGTSFFTDFFREFLKLNPITDDILLAAIFGGMFIGLGVGLVIKGRSSTGSTSVVGEIVAMKSKFKASEVLFAIDISIMFAFILTHGDIKKALYSMLGVYVTAKMIDVILIGRPPRKVVQIVSNNVETLTEQIRERIEEHGTIFTGVGLHHQKQVKTVILVTVESAKIQLLKDIIREYDPEAFLIISEASEFLGRD</sequence>
<dbReference type="InterPro" id="IPR015867">
    <property type="entry name" value="N-reg_PII/ATP_PRibTrfase_C"/>
</dbReference>
<keyword evidence="5 6" id="KW-0472">Membrane</keyword>